<feature type="transmembrane region" description="Helical" evidence="1">
    <location>
        <begin position="21"/>
        <end position="40"/>
    </location>
</feature>
<proteinExistence type="predicted"/>
<dbReference type="Pfam" id="PF06836">
    <property type="entry name" value="DUF1240"/>
    <property type="match status" value="1"/>
</dbReference>
<name>B6VMC5_PHOAA</name>
<feature type="transmembrane region" description="Helical" evidence="1">
    <location>
        <begin position="60"/>
        <end position="83"/>
    </location>
</feature>
<keyword evidence="1" id="KW-0472">Membrane</keyword>
<dbReference type="InterPro" id="IPR010665">
    <property type="entry name" value="DUF1240"/>
</dbReference>
<protein>
    <submittedName>
        <fullName evidence="2 3">Membrane protein</fullName>
    </submittedName>
</protein>
<sequence>MNLILINFFIIGVVMENKRKIVRIISALAIFILTLVSFFFSGNDLISLVKMDDKITFSSSVFIVFCSFPLISYAVFFIVFVNVTGYYPKYHDGFVKYLGSIWVFLFFLSFPTSLYVNYKLRSDNYLICPRISWMSPNTYVKDIKLCD</sequence>
<evidence type="ECO:0000256" key="1">
    <source>
        <dbReference type="SAM" id="Phobius"/>
    </source>
</evidence>
<dbReference type="AlphaFoldDB" id="B6VMC5"/>
<dbReference type="EMBL" id="FM162591">
    <property type="protein sequence ID" value="CAQ82417.1"/>
    <property type="molecule type" value="Genomic_DNA"/>
</dbReference>
<dbReference type="STRING" id="291112.PAU_00324"/>
<organism evidence="3">
    <name type="scientific">Photorhabdus asymbiotica subsp. asymbiotica (strain ATCC 43949 / 3105-77)</name>
    <name type="common">Xenorhabdus luminescens (strain 2)</name>
    <dbReference type="NCBI Taxonomy" id="553480"/>
    <lineage>
        <taxon>Bacteria</taxon>
        <taxon>Pseudomonadati</taxon>
        <taxon>Pseudomonadota</taxon>
        <taxon>Gammaproteobacteria</taxon>
        <taxon>Enterobacterales</taxon>
        <taxon>Morganellaceae</taxon>
        <taxon>Photorhabdus</taxon>
    </lineage>
</organism>
<reference evidence="3" key="1">
    <citation type="journal article" date="2008" name="Proc. Natl. Acad. Sci. U.S.A.">
        <title>Rapid virulence annotation (RVA): identification of virulence factors using a bacterial genome library and multiple invertebrate hosts.</title>
        <authorList>
            <person name="Waterfield N.R."/>
            <person name="Sanchez-Contreras M."/>
            <person name="Eleftherianos I."/>
            <person name="Dowling A."/>
            <person name="Wilkinson P."/>
            <person name="Parkhill J."/>
            <person name="Thomson N."/>
            <person name="Reynolds S.E."/>
            <person name="Bode H.B."/>
            <person name="Dorus S."/>
            <person name="Ffrench-Constant R.H."/>
        </authorList>
    </citation>
    <scope>NUCLEOTIDE SEQUENCE</scope>
    <source>
        <strain evidence="3">ATCC 43949</strain>
    </source>
</reference>
<dbReference type="KEGG" id="pay:PAU_00324"/>
<dbReference type="Proteomes" id="UP000002747">
    <property type="component" value="Chromosome"/>
</dbReference>
<evidence type="ECO:0000313" key="2">
    <source>
        <dbReference type="EMBL" id="CAQ82417.1"/>
    </source>
</evidence>
<reference evidence="3" key="3">
    <citation type="submission" date="2008-09" db="EMBL/GenBank/DDBJ databases">
        <authorList>
            <person name="Thomson N.R."/>
        </authorList>
    </citation>
    <scope>NUCLEOTIDE SEQUENCE</scope>
    <source>
        <strain evidence="3">ATCC 43949</strain>
    </source>
</reference>
<evidence type="ECO:0000313" key="4">
    <source>
        <dbReference type="Proteomes" id="UP000002747"/>
    </source>
</evidence>
<evidence type="ECO:0000313" key="3">
    <source>
        <dbReference type="EMBL" id="CAR67305.1"/>
    </source>
</evidence>
<accession>B6VMC5</accession>
<accession>C7BI59</accession>
<keyword evidence="1" id="KW-1133">Transmembrane helix</keyword>
<gene>
    <name evidence="2" type="ordered locus">PAU_00324</name>
    <name evidence="3" type="ORF">PA-RVA11-2360</name>
</gene>
<feature type="transmembrane region" description="Helical" evidence="1">
    <location>
        <begin position="95"/>
        <end position="116"/>
    </location>
</feature>
<dbReference type="EMBL" id="FM211053">
    <property type="protein sequence ID" value="CAR67305.1"/>
    <property type="molecule type" value="Genomic_DNA"/>
</dbReference>
<keyword evidence="1" id="KW-0812">Transmembrane</keyword>
<reference evidence="2" key="2">
    <citation type="submission" date="2008-05" db="EMBL/GenBank/DDBJ databases">
        <authorList>
            <person name="Crossman L.C."/>
        </authorList>
    </citation>
    <scope>NUCLEOTIDE SEQUENCE</scope>
    <source>
        <strain evidence="2">ATCC43949</strain>
    </source>
</reference>
<reference evidence="2 4" key="4">
    <citation type="journal article" date="2009" name="BMC Genomics">
        <title>Comparative genomics of the emerging human pathogen Photorhabdus asymbiotica with the insect pathogen Photorhabdus luminescens.</title>
        <authorList>
            <person name="Wilkinson P."/>
            <person name="Waterfield N.R."/>
            <person name="Crossman L."/>
            <person name="Corton C."/>
            <person name="Sanchez-Contreras M."/>
            <person name="Vlisidou I."/>
            <person name="Barron A."/>
            <person name="Bignell A."/>
            <person name="Clark L."/>
            <person name="Ormond D."/>
            <person name="Mayho M."/>
            <person name="Bason N."/>
            <person name="Smith F."/>
            <person name="Simmonds M."/>
            <person name="Churcher C."/>
            <person name="Harris D."/>
            <person name="Thompson N.R."/>
            <person name="Quail M."/>
            <person name="Parkhill J."/>
            <person name="ffrench-Constant R.H."/>
        </authorList>
    </citation>
    <scope>NUCLEOTIDE SEQUENCE [LARGE SCALE GENOMIC DNA]</scope>
    <source>
        <strain evidence="4">ATCC 43949 / 3105-77</strain>
        <strain evidence="2">ATCC43949</strain>
    </source>
</reference>